<proteinExistence type="predicted"/>
<dbReference type="InterPro" id="IPR013694">
    <property type="entry name" value="VIT"/>
</dbReference>
<accession>X1FI96</accession>
<dbReference type="EMBL" id="BARU01011415">
    <property type="protein sequence ID" value="GAH44682.1"/>
    <property type="molecule type" value="Genomic_DNA"/>
</dbReference>
<dbReference type="PANTHER" id="PTHR45737:SF6">
    <property type="entry name" value="VON WILLEBRAND FACTOR A DOMAIN-CONTAINING PROTEIN 5A"/>
    <property type="match status" value="1"/>
</dbReference>
<dbReference type="AlphaFoldDB" id="X1FI96"/>
<dbReference type="PROSITE" id="PS51468">
    <property type="entry name" value="VIT"/>
    <property type="match status" value="1"/>
</dbReference>
<sequence length="130" mass="15316">MKNNNQLKFKPFIFIFFFVLFNVFVVDLFADGFIVPVPRPRERIPPLTVKYHRVNVEIINQVAKTSIDQVFINNHNRDIEGIFIFPLPERASISEFSMYIGGKKVEGEILDRDKARRIYEDIVRRMKDPA</sequence>
<comment type="caution">
    <text evidence="3">The sequence shown here is derived from an EMBL/GenBank/DDBJ whole genome shotgun (WGS) entry which is preliminary data.</text>
</comment>
<feature type="domain" description="VIT" evidence="2">
    <location>
        <begin position="33"/>
        <end position="130"/>
    </location>
</feature>
<keyword evidence="1" id="KW-0812">Transmembrane</keyword>
<keyword evidence="1" id="KW-0472">Membrane</keyword>
<evidence type="ECO:0000256" key="1">
    <source>
        <dbReference type="SAM" id="Phobius"/>
    </source>
</evidence>
<reference evidence="3" key="1">
    <citation type="journal article" date="2014" name="Front. Microbiol.">
        <title>High frequency of phylogenetically diverse reductive dehalogenase-homologous genes in deep subseafloor sedimentary metagenomes.</title>
        <authorList>
            <person name="Kawai M."/>
            <person name="Futagami T."/>
            <person name="Toyoda A."/>
            <person name="Takaki Y."/>
            <person name="Nishi S."/>
            <person name="Hori S."/>
            <person name="Arai W."/>
            <person name="Tsubouchi T."/>
            <person name="Morono Y."/>
            <person name="Uchiyama I."/>
            <person name="Ito T."/>
            <person name="Fujiyama A."/>
            <person name="Inagaki F."/>
            <person name="Takami H."/>
        </authorList>
    </citation>
    <scope>NUCLEOTIDE SEQUENCE</scope>
    <source>
        <strain evidence="3">Expedition CK06-06</strain>
    </source>
</reference>
<name>X1FI96_9ZZZZ</name>
<feature type="non-terminal residue" evidence="3">
    <location>
        <position position="130"/>
    </location>
</feature>
<organism evidence="3">
    <name type="scientific">marine sediment metagenome</name>
    <dbReference type="NCBI Taxonomy" id="412755"/>
    <lineage>
        <taxon>unclassified sequences</taxon>
        <taxon>metagenomes</taxon>
        <taxon>ecological metagenomes</taxon>
    </lineage>
</organism>
<dbReference type="Pfam" id="PF08487">
    <property type="entry name" value="VIT"/>
    <property type="match status" value="1"/>
</dbReference>
<evidence type="ECO:0000313" key="3">
    <source>
        <dbReference type="EMBL" id="GAH44682.1"/>
    </source>
</evidence>
<keyword evidence="1" id="KW-1133">Transmembrane helix</keyword>
<protein>
    <recommendedName>
        <fullName evidence="2">VIT domain-containing protein</fullName>
    </recommendedName>
</protein>
<evidence type="ECO:0000259" key="2">
    <source>
        <dbReference type="PROSITE" id="PS51468"/>
    </source>
</evidence>
<dbReference type="PANTHER" id="PTHR45737">
    <property type="entry name" value="VON WILLEBRAND FACTOR A DOMAIN-CONTAINING PROTEIN 5A"/>
    <property type="match status" value="1"/>
</dbReference>
<feature type="transmembrane region" description="Helical" evidence="1">
    <location>
        <begin position="12"/>
        <end position="35"/>
    </location>
</feature>
<gene>
    <name evidence="3" type="ORF">S03H2_21442</name>
</gene>